<gene>
    <name evidence="2" type="ORF">AN188_00730</name>
    <name evidence="3" type="ORF">APG09_00098</name>
</gene>
<name>A0A150JC48_9EURY</name>
<dbReference type="EMBL" id="LNJB01000007">
    <property type="protein sequence ID" value="KYC54807.1"/>
    <property type="molecule type" value="Genomic_DNA"/>
</dbReference>
<protein>
    <submittedName>
        <fullName evidence="2">Calcineurin-like phosphoesterase superfamily domain protein</fullName>
    </submittedName>
</protein>
<comment type="caution">
    <text evidence="2">The sequence shown here is derived from an EMBL/GenBank/DDBJ whole genome shotgun (WGS) entry which is preliminary data.</text>
</comment>
<accession>A0A150JC48</accession>
<dbReference type="Pfam" id="PF00149">
    <property type="entry name" value="Metallophos"/>
    <property type="match status" value="1"/>
</dbReference>
<sequence length="225" mass="25848">MDLYPVINKPAIVIESDKKYLVVADLHLGKEYEYYKKGIKVPDIGQKMKLELLKIIKRKSIEELIILGDIKHNLPFTSYFEKLNLPKFLEFNIPVKIIKGNHDGNIEEIVHNEVMKSFKIEDHILTHGHILIEGNNLIMGHIHPIVEFVDSNGKITRMKCFLKIEGSQNVIILPSFNPVIEGVSINKEGEAIPGPYFDSGRLEIKDFDCYLLDGTYMGKVRDIYR</sequence>
<dbReference type="InterPro" id="IPR004376">
    <property type="entry name" value="Pesterase_MJ0037"/>
</dbReference>
<dbReference type="InterPro" id="IPR024173">
    <property type="entry name" value="Pesterase_MJ0037-like"/>
</dbReference>
<accession>A0A150JMW0</accession>
<organism evidence="2 4">
    <name type="scientific">Candidatus Methanofastidiosum methylothiophilum</name>
    <dbReference type="NCBI Taxonomy" id="1705564"/>
    <lineage>
        <taxon>Archaea</taxon>
        <taxon>Methanobacteriati</taxon>
        <taxon>Methanobacteriota</taxon>
        <taxon>Stenosarchaea group</taxon>
        <taxon>Candidatus Methanofastidiosia</taxon>
        <taxon>Candidatus Methanofastidiosales</taxon>
        <taxon>Candidatus Methanofastidiosaceae</taxon>
        <taxon>Candidatus Methanofastidiosum</taxon>
    </lineage>
</organism>
<dbReference type="SUPFAM" id="SSF56300">
    <property type="entry name" value="Metallo-dependent phosphatases"/>
    <property type="match status" value="1"/>
</dbReference>
<evidence type="ECO:0000313" key="4">
    <source>
        <dbReference type="Proteomes" id="UP000092420"/>
    </source>
</evidence>
<dbReference type="InterPro" id="IPR004843">
    <property type="entry name" value="Calcineurin-like_PHP"/>
</dbReference>
<dbReference type="AlphaFoldDB" id="A0A150JC48"/>
<dbReference type="NCBIfam" id="TIGR00024">
    <property type="entry name" value="SbcD_rel_arch"/>
    <property type="match status" value="1"/>
</dbReference>
<accession>A0A150JI54</accession>
<dbReference type="GO" id="GO:0016787">
    <property type="term" value="F:hydrolase activity"/>
    <property type="evidence" value="ECO:0007669"/>
    <property type="project" value="InterPro"/>
</dbReference>
<dbReference type="CDD" id="cd07391">
    <property type="entry name" value="MPP_PF1019"/>
    <property type="match status" value="1"/>
</dbReference>
<dbReference type="Gene3D" id="3.60.21.10">
    <property type="match status" value="1"/>
</dbReference>
<dbReference type="Proteomes" id="UP000092420">
    <property type="component" value="Unassembled WGS sequence"/>
</dbReference>
<evidence type="ECO:0000313" key="3">
    <source>
        <dbReference type="EMBL" id="KYC58623.1"/>
    </source>
</evidence>
<evidence type="ECO:0000259" key="1">
    <source>
        <dbReference type="Pfam" id="PF00149"/>
    </source>
</evidence>
<dbReference type="PIRSF" id="PIRSF000887">
    <property type="entry name" value="Pesterase_MJ0037"/>
    <property type="match status" value="1"/>
</dbReference>
<dbReference type="EMBL" id="LNJE01000001">
    <property type="protein sequence ID" value="KYC58623.1"/>
    <property type="molecule type" value="Genomic_DNA"/>
</dbReference>
<proteinExistence type="predicted"/>
<dbReference type="PANTHER" id="PTHR39323:SF1">
    <property type="entry name" value="BLR1149 PROTEIN"/>
    <property type="match status" value="1"/>
</dbReference>
<dbReference type="PANTHER" id="PTHR39323">
    <property type="entry name" value="BLR1149 PROTEIN"/>
    <property type="match status" value="1"/>
</dbReference>
<feature type="domain" description="Calcineurin-like phosphoesterase" evidence="1">
    <location>
        <begin position="19"/>
        <end position="122"/>
    </location>
</feature>
<evidence type="ECO:0000313" key="2">
    <source>
        <dbReference type="EMBL" id="KYC54807.1"/>
    </source>
</evidence>
<reference evidence="2 4" key="1">
    <citation type="journal article" date="2016" name="ISME J.">
        <title>Chasing the elusive Euryarchaeota class WSA2: genomes reveal a uniquely fastidious methyl-reducing methanogen.</title>
        <authorList>
            <person name="Nobu M.K."/>
            <person name="Narihiro T."/>
            <person name="Kuroda K."/>
            <person name="Mei R."/>
            <person name="Liu W.T."/>
        </authorList>
    </citation>
    <scope>NUCLEOTIDE SEQUENCE [LARGE SCALE GENOMIC DNA]</scope>
    <source>
        <strain evidence="2">ADurb1013_Bin02101</strain>
        <strain evidence="3">ADurb1213_Bin02801</strain>
    </source>
</reference>
<dbReference type="InterPro" id="IPR029052">
    <property type="entry name" value="Metallo-depent_PP-like"/>
</dbReference>